<evidence type="ECO:0000256" key="4">
    <source>
        <dbReference type="ARBA" id="ARBA00022553"/>
    </source>
</evidence>
<keyword evidence="8 11" id="KW-1133">Transmembrane helix</keyword>
<feature type="transmembrane region" description="Helical" evidence="11">
    <location>
        <begin position="157"/>
        <end position="179"/>
    </location>
</feature>
<dbReference type="EC" id="2.7.13.3" evidence="3"/>
<dbReference type="InterPro" id="IPR004358">
    <property type="entry name" value="Sig_transdc_His_kin-like_C"/>
</dbReference>
<keyword evidence="10 11" id="KW-0472">Membrane</keyword>
<evidence type="ECO:0000256" key="10">
    <source>
        <dbReference type="ARBA" id="ARBA00023136"/>
    </source>
</evidence>
<keyword evidence="4" id="KW-0597">Phosphoprotein</keyword>
<keyword evidence="6 11" id="KW-0812">Transmembrane</keyword>
<name>A0A2S9GZU9_9BURK</name>
<feature type="domain" description="Histidine kinase" evidence="12">
    <location>
        <begin position="236"/>
        <end position="450"/>
    </location>
</feature>
<sequence length="460" mass="51042">MDGFKTKLSSSLQFRIALALTIVMVIAAMSIGAIGFYSAFHDAHELQDDQLRDIAAMTDAERLTVGQANALAPSELEDPESHFIVQLIDPNSSVATSEPSTDIKFPNNLTNGTKTLLVQHKKWRVFVRPLPSGEKLVVGQRTEVRDEIAEHAGFRTLVPILVLIPFLIVLIIAVLRWMLAPLTKLSAELNARHPEDMRELHSHDLPTELRPFIVSINSMLSRLSLVLEQQRRFVADAAHELRSPLTALSLQTQNLATHALPDAVQGQLHEFRRGLKRANELVEQLLALARAQLDLPTKLQPVSLQLVVKTVFEEMMPLADSKKIEIGLEQNAEVYVEASEVDLVTVLRNLVDNAIRYTNIEGRVDVMIKIDNAWAVIEVQDNGPGISQEEQERVFDPFYRILGSKQTGSGLGLSIVKSIVTKLRGEVAMRCANLSSASGLVAQVKLPLLQRSDFATMDKK</sequence>
<dbReference type="InterPro" id="IPR005467">
    <property type="entry name" value="His_kinase_dom"/>
</dbReference>
<dbReference type="InterPro" id="IPR003594">
    <property type="entry name" value="HATPase_dom"/>
</dbReference>
<comment type="catalytic activity">
    <reaction evidence="1">
        <text>ATP + protein L-histidine = ADP + protein N-phospho-L-histidine.</text>
        <dbReference type="EC" id="2.7.13.3"/>
    </reaction>
</comment>
<dbReference type="PROSITE" id="PS50109">
    <property type="entry name" value="HIS_KIN"/>
    <property type="match status" value="1"/>
</dbReference>
<dbReference type="AlphaFoldDB" id="A0A2S9GZU9"/>
<keyword evidence="5" id="KW-0808">Transferase</keyword>
<dbReference type="PANTHER" id="PTHR45436:SF15">
    <property type="entry name" value="SENSOR HISTIDINE KINASE CUSS"/>
    <property type="match status" value="1"/>
</dbReference>
<dbReference type="SMART" id="SM00388">
    <property type="entry name" value="HisKA"/>
    <property type="match status" value="1"/>
</dbReference>
<dbReference type="CDD" id="cd00082">
    <property type="entry name" value="HisKA"/>
    <property type="match status" value="1"/>
</dbReference>
<evidence type="ECO:0000256" key="11">
    <source>
        <dbReference type="SAM" id="Phobius"/>
    </source>
</evidence>
<dbReference type="InterPro" id="IPR003661">
    <property type="entry name" value="HisK_dim/P_dom"/>
</dbReference>
<dbReference type="CDD" id="cd00075">
    <property type="entry name" value="HATPase"/>
    <property type="match status" value="1"/>
</dbReference>
<dbReference type="PANTHER" id="PTHR45436">
    <property type="entry name" value="SENSOR HISTIDINE KINASE YKOH"/>
    <property type="match status" value="1"/>
</dbReference>
<reference evidence="13 14" key="1">
    <citation type="submission" date="2018-02" db="EMBL/GenBank/DDBJ databases">
        <title>Solimicrobium silvestre gen. nov., sp. nov., isolated from alpine forest soil.</title>
        <authorList>
            <person name="Margesin R."/>
            <person name="Albuquerque L."/>
            <person name="Zhang D.-C."/>
            <person name="Froufe H.J.C."/>
            <person name="Severino R."/>
            <person name="Roxo I."/>
            <person name="Egas C."/>
            <person name="Da Costa M.S."/>
        </authorList>
    </citation>
    <scope>NUCLEOTIDE SEQUENCE [LARGE SCALE GENOMIC DNA]</scope>
    <source>
        <strain evidence="13 14">S20-91</strain>
    </source>
</reference>
<evidence type="ECO:0000256" key="9">
    <source>
        <dbReference type="ARBA" id="ARBA00023012"/>
    </source>
</evidence>
<evidence type="ECO:0000256" key="8">
    <source>
        <dbReference type="ARBA" id="ARBA00022989"/>
    </source>
</evidence>
<dbReference type="InterPro" id="IPR036097">
    <property type="entry name" value="HisK_dim/P_sf"/>
</dbReference>
<evidence type="ECO:0000259" key="12">
    <source>
        <dbReference type="PROSITE" id="PS50109"/>
    </source>
</evidence>
<dbReference type="PRINTS" id="PR00344">
    <property type="entry name" value="BCTRLSENSOR"/>
</dbReference>
<comment type="subcellular location">
    <subcellularLocation>
        <location evidence="2">Membrane</location>
        <topology evidence="2">Multi-pass membrane protein</topology>
    </subcellularLocation>
</comment>
<feature type="transmembrane region" description="Helical" evidence="11">
    <location>
        <begin position="12"/>
        <end position="37"/>
    </location>
</feature>
<dbReference type="GO" id="GO:0000155">
    <property type="term" value="F:phosphorelay sensor kinase activity"/>
    <property type="evidence" value="ECO:0007669"/>
    <property type="project" value="InterPro"/>
</dbReference>
<dbReference type="SMART" id="SM00387">
    <property type="entry name" value="HATPase_c"/>
    <property type="match status" value="1"/>
</dbReference>
<evidence type="ECO:0000313" key="13">
    <source>
        <dbReference type="EMBL" id="PRC93223.1"/>
    </source>
</evidence>
<evidence type="ECO:0000256" key="5">
    <source>
        <dbReference type="ARBA" id="ARBA00022679"/>
    </source>
</evidence>
<dbReference type="InterPro" id="IPR050428">
    <property type="entry name" value="TCS_sensor_his_kinase"/>
</dbReference>
<dbReference type="OrthoDB" id="8583694at2"/>
<keyword evidence="14" id="KW-1185">Reference proteome</keyword>
<dbReference type="Gene3D" id="1.10.287.130">
    <property type="match status" value="1"/>
</dbReference>
<evidence type="ECO:0000256" key="6">
    <source>
        <dbReference type="ARBA" id="ARBA00022692"/>
    </source>
</evidence>
<dbReference type="SUPFAM" id="SSF55874">
    <property type="entry name" value="ATPase domain of HSP90 chaperone/DNA topoisomerase II/histidine kinase"/>
    <property type="match status" value="1"/>
</dbReference>
<dbReference type="Pfam" id="PF02518">
    <property type="entry name" value="HATPase_c"/>
    <property type="match status" value="1"/>
</dbReference>
<proteinExistence type="predicted"/>
<protein>
    <recommendedName>
        <fullName evidence="3">histidine kinase</fullName>
        <ecNumber evidence="3">2.7.13.3</ecNumber>
    </recommendedName>
</protein>
<organism evidence="13 14">
    <name type="scientific">Solimicrobium silvestre</name>
    <dbReference type="NCBI Taxonomy" id="2099400"/>
    <lineage>
        <taxon>Bacteria</taxon>
        <taxon>Pseudomonadati</taxon>
        <taxon>Pseudomonadota</taxon>
        <taxon>Betaproteobacteria</taxon>
        <taxon>Burkholderiales</taxon>
        <taxon>Oxalobacteraceae</taxon>
        <taxon>Solimicrobium</taxon>
    </lineage>
</organism>
<evidence type="ECO:0000313" key="14">
    <source>
        <dbReference type="Proteomes" id="UP000237839"/>
    </source>
</evidence>
<comment type="caution">
    <text evidence="13">The sequence shown here is derived from an EMBL/GenBank/DDBJ whole genome shotgun (WGS) entry which is preliminary data.</text>
</comment>
<dbReference type="Gene3D" id="3.30.565.10">
    <property type="entry name" value="Histidine kinase-like ATPase, C-terminal domain"/>
    <property type="match status" value="1"/>
</dbReference>
<dbReference type="Proteomes" id="UP000237839">
    <property type="component" value="Unassembled WGS sequence"/>
</dbReference>
<dbReference type="EMBL" id="PUGF01000008">
    <property type="protein sequence ID" value="PRC93223.1"/>
    <property type="molecule type" value="Genomic_DNA"/>
</dbReference>
<evidence type="ECO:0000256" key="2">
    <source>
        <dbReference type="ARBA" id="ARBA00004141"/>
    </source>
</evidence>
<evidence type="ECO:0000256" key="1">
    <source>
        <dbReference type="ARBA" id="ARBA00000085"/>
    </source>
</evidence>
<dbReference type="Pfam" id="PF00512">
    <property type="entry name" value="HisKA"/>
    <property type="match status" value="1"/>
</dbReference>
<accession>A0A2S9GZU9</accession>
<dbReference type="InterPro" id="IPR036890">
    <property type="entry name" value="HATPase_C_sf"/>
</dbReference>
<dbReference type="SUPFAM" id="SSF47384">
    <property type="entry name" value="Homodimeric domain of signal transducing histidine kinase"/>
    <property type="match status" value="1"/>
</dbReference>
<keyword evidence="7 13" id="KW-0418">Kinase</keyword>
<dbReference type="RefSeq" id="WP_105531624.1">
    <property type="nucleotide sequence ID" value="NZ_PUGF01000008.1"/>
</dbReference>
<evidence type="ECO:0000256" key="3">
    <source>
        <dbReference type="ARBA" id="ARBA00012438"/>
    </source>
</evidence>
<dbReference type="GO" id="GO:0005886">
    <property type="term" value="C:plasma membrane"/>
    <property type="evidence" value="ECO:0007669"/>
    <property type="project" value="TreeGrafter"/>
</dbReference>
<gene>
    <name evidence="13" type="ORF">S2091_1961</name>
</gene>
<keyword evidence="9" id="KW-0902">Two-component regulatory system</keyword>
<evidence type="ECO:0000256" key="7">
    <source>
        <dbReference type="ARBA" id="ARBA00022777"/>
    </source>
</evidence>